<keyword evidence="5" id="KW-0221">Differentiation</keyword>
<protein>
    <recommendedName>
        <fullName evidence="12">RRM domain-containing protein</fullName>
    </recommendedName>
</protein>
<dbReference type="FunFam" id="3.30.70.330:FF:000167">
    <property type="entry name" value="protein boule-like isoform X1"/>
    <property type="match status" value="1"/>
</dbReference>
<dbReference type="AlphaFoldDB" id="A0ABD2QI82"/>
<evidence type="ECO:0000256" key="5">
    <source>
        <dbReference type="ARBA" id="ARBA00022782"/>
    </source>
</evidence>
<dbReference type="SMART" id="SM00360">
    <property type="entry name" value="RRM"/>
    <property type="match status" value="1"/>
</dbReference>
<sequence length="334" mass="36774">MAKDEATGVEMEALVSCTIAALTIYDMCKALTKSLKLEPQTAIVIEHVNVLGLADEQVLVPLCIHFQTETVTACLKNNLLDTLIRSKVGTLVPNRIFVGGLPPNTSEDELRQFFSKFGQVKDVKVIIDRIAQSKGTYGFVTFESQEVAERIINIEADTLVFQDRKLNISFAIKKNQSAARAEQLSASSLFNYGANPTLPFNYSPNFGLLPYMQVPQTNLLPSPQVSQLNTNVTMDACLSAASLFSIPNYPSLTPQQLSVLQLAQQTLAARVQGQQPLSPESSFNTIFPSQVDQLFNSISNGLLTTTEPQVSVAKREIVSEEEEETVPQKRRKCD</sequence>
<dbReference type="Gene3D" id="3.30.70.640">
    <property type="entry name" value="Molybdopterin cofactor biosynthesis C (MoaC) domain"/>
    <property type="match status" value="1"/>
</dbReference>
<gene>
    <name evidence="13" type="ORF">Ciccas_002302</name>
</gene>
<dbReference type="GO" id="GO:0007283">
    <property type="term" value="P:spermatogenesis"/>
    <property type="evidence" value="ECO:0007669"/>
    <property type="project" value="UniProtKB-KW"/>
</dbReference>
<proteinExistence type="predicted"/>
<dbReference type="SUPFAM" id="SSF54928">
    <property type="entry name" value="RNA-binding domain, RBD"/>
    <property type="match status" value="1"/>
</dbReference>
<dbReference type="SUPFAM" id="SSF55040">
    <property type="entry name" value="Molybdenum cofactor biosynthesis protein C, MoaC"/>
    <property type="match status" value="1"/>
</dbReference>
<evidence type="ECO:0000256" key="6">
    <source>
        <dbReference type="ARBA" id="ARBA00022845"/>
    </source>
</evidence>
<keyword evidence="8 10" id="KW-0694">RNA-binding</keyword>
<evidence type="ECO:0000256" key="11">
    <source>
        <dbReference type="SAM" id="MobiDB-lite"/>
    </source>
</evidence>
<dbReference type="GO" id="GO:0003723">
    <property type="term" value="F:RNA binding"/>
    <property type="evidence" value="ECO:0007669"/>
    <property type="project" value="UniProtKB-UniRule"/>
</dbReference>
<evidence type="ECO:0000256" key="8">
    <source>
        <dbReference type="ARBA" id="ARBA00022884"/>
    </source>
</evidence>
<dbReference type="GO" id="GO:0006777">
    <property type="term" value="P:Mo-molybdopterin cofactor biosynthetic process"/>
    <property type="evidence" value="ECO:0007669"/>
    <property type="project" value="UniProtKB-KW"/>
</dbReference>
<accession>A0ABD2QI82</accession>
<feature type="domain" description="RRM" evidence="12">
    <location>
        <begin position="94"/>
        <end position="173"/>
    </location>
</feature>
<keyword evidence="9" id="KW-0501">Molybdenum cofactor biosynthesis</keyword>
<dbReference type="CDD" id="cd12412">
    <property type="entry name" value="RRM_DAZL_BOULE"/>
    <property type="match status" value="1"/>
</dbReference>
<dbReference type="PANTHER" id="PTHR11176">
    <property type="entry name" value="BOULE-RELATED"/>
    <property type="match status" value="1"/>
</dbReference>
<evidence type="ECO:0000256" key="4">
    <source>
        <dbReference type="ARBA" id="ARBA00022490"/>
    </source>
</evidence>
<dbReference type="InterPro" id="IPR012677">
    <property type="entry name" value="Nucleotide-bd_a/b_plait_sf"/>
</dbReference>
<keyword evidence="6" id="KW-0810">Translation regulation</keyword>
<evidence type="ECO:0000256" key="10">
    <source>
        <dbReference type="PROSITE-ProRule" id="PRU00176"/>
    </source>
</evidence>
<keyword evidence="4" id="KW-0963">Cytoplasm</keyword>
<evidence type="ECO:0000313" key="14">
    <source>
        <dbReference type="Proteomes" id="UP001626550"/>
    </source>
</evidence>
<dbReference type="InterPro" id="IPR000504">
    <property type="entry name" value="RRM_dom"/>
</dbReference>
<evidence type="ECO:0000256" key="2">
    <source>
        <dbReference type="ARBA" id="ARBA00005046"/>
    </source>
</evidence>
<keyword evidence="3" id="KW-0217">Developmental protein</keyword>
<keyword evidence="14" id="KW-1185">Reference proteome</keyword>
<name>A0ABD2QI82_9PLAT</name>
<dbReference type="GO" id="GO:0005737">
    <property type="term" value="C:cytoplasm"/>
    <property type="evidence" value="ECO:0007669"/>
    <property type="project" value="UniProtKB-SubCell"/>
</dbReference>
<evidence type="ECO:0000256" key="1">
    <source>
        <dbReference type="ARBA" id="ARBA00004496"/>
    </source>
</evidence>
<evidence type="ECO:0000313" key="13">
    <source>
        <dbReference type="EMBL" id="KAL3319032.1"/>
    </source>
</evidence>
<dbReference type="InterPro" id="IPR034988">
    <property type="entry name" value="DAZ_BOULE_RRM"/>
</dbReference>
<dbReference type="GO" id="GO:0006417">
    <property type="term" value="P:regulation of translation"/>
    <property type="evidence" value="ECO:0007669"/>
    <property type="project" value="UniProtKB-KW"/>
</dbReference>
<dbReference type="GO" id="GO:0030154">
    <property type="term" value="P:cell differentiation"/>
    <property type="evidence" value="ECO:0007669"/>
    <property type="project" value="UniProtKB-KW"/>
</dbReference>
<comment type="pathway">
    <text evidence="2">Cofactor biosynthesis; molybdopterin biosynthesis.</text>
</comment>
<comment type="caution">
    <text evidence="13">The sequence shown here is derived from an EMBL/GenBank/DDBJ whole genome shotgun (WGS) entry which is preliminary data.</text>
</comment>
<organism evidence="13 14">
    <name type="scientific">Cichlidogyrus casuarinus</name>
    <dbReference type="NCBI Taxonomy" id="1844966"/>
    <lineage>
        <taxon>Eukaryota</taxon>
        <taxon>Metazoa</taxon>
        <taxon>Spiralia</taxon>
        <taxon>Lophotrochozoa</taxon>
        <taxon>Platyhelminthes</taxon>
        <taxon>Monogenea</taxon>
        <taxon>Monopisthocotylea</taxon>
        <taxon>Dactylogyridea</taxon>
        <taxon>Ancyrocephalidae</taxon>
        <taxon>Cichlidogyrus</taxon>
    </lineage>
</organism>
<evidence type="ECO:0000256" key="9">
    <source>
        <dbReference type="ARBA" id="ARBA00023150"/>
    </source>
</evidence>
<dbReference type="Pfam" id="PF00076">
    <property type="entry name" value="RRM_1"/>
    <property type="match status" value="1"/>
</dbReference>
<dbReference type="InterPro" id="IPR035979">
    <property type="entry name" value="RBD_domain_sf"/>
</dbReference>
<reference evidence="13 14" key="1">
    <citation type="submission" date="2024-11" db="EMBL/GenBank/DDBJ databases">
        <title>Adaptive evolution of stress response genes in parasites aligns with host niche diversity.</title>
        <authorList>
            <person name="Hahn C."/>
            <person name="Resl P."/>
        </authorList>
    </citation>
    <scope>NUCLEOTIDE SEQUENCE [LARGE SCALE GENOMIC DNA]</scope>
    <source>
        <strain evidence="13">EGGRZ-B1_66</strain>
        <tissue evidence="13">Body</tissue>
    </source>
</reference>
<comment type="subcellular location">
    <subcellularLocation>
        <location evidence="1">Cytoplasm</location>
    </subcellularLocation>
</comment>
<dbReference type="PROSITE" id="PS50102">
    <property type="entry name" value="RRM"/>
    <property type="match status" value="1"/>
</dbReference>
<dbReference type="GO" id="GO:0051321">
    <property type="term" value="P:meiotic cell cycle"/>
    <property type="evidence" value="ECO:0007669"/>
    <property type="project" value="UniProtKB-ARBA"/>
</dbReference>
<evidence type="ECO:0000256" key="3">
    <source>
        <dbReference type="ARBA" id="ARBA00022473"/>
    </source>
</evidence>
<keyword evidence="7" id="KW-0744">Spermatogenesis</keyword>
<dbReference type="Gene3D" id="3.30.70.330">
    <property type="match status" value="1"/>
</dbReference>
<dbReference type="Pfam" id="PF01967">
    <property type="entry name" value="MoaC"/>
    <property type="match status" value="1"/>
</dbReference>
<evidence type="ECO:0000259" key="12">
    <source>
        <dbReference type="PROSITE" id="PS50102"/>
    </source>
</evidence>
<evidence type="ECO:0000256" key="7">
    <source>
        <dbReference type="ARBA" id="ARBA00022871"/>
    </source>
</evidence>
<dbReference type="InterPro" id="IPR036522">
    <property type="entry name" value="MoaC_sf"/>
</dbReference>
<dbReference type="Proteomes" id="UP001626550">
    <property type="component" value="Unassembled WGS sequence"/>
</dbReference>
<dbReference type="PANTHER" id="PTHR11176:SF57">
    <property type="entry name" value="PROTEIN BOULE"/>
    <property type="match status" value="1"/>
</dbReference>
<feature type="region of interest" description="Disordered" evidence="11">
    <location>
        <begin position="314"/>
        <end position="334"/>
    </location>
</feature>
<dbReference type="InterPro" id="IPR002820">
    <property type="entry name" value="Mopterin_CF_biosynth-C_dom"/>
</dbReference>
<dbReference type="EMBL" id="JBJKFK010000177">
    <property type="protein sequence ID" value="KAL3319032.1"/>
    <property type="molecule type" value="Genomic_DNA"/>
</dbReference>